<evidence type="ECO:0000313" key="6">
    <source>
        <dbReference type="EMBL" id="MCH6162580.1"/>
    </source>
</evidence>
<evidence type="ECO:0000313" key="7">
    <source>
        <dbReference type="Proteomes" id="UP001166784"/>
    </source>
</evidence>
<comment type="caution">
    <text evidence="6">The sequence shown here is derived from an EMBL/GenBank/DDBJ whole genome shotgun (WGS) entry which is preliminary data.</text>
</comment>
<evidence type="ECO:0000256" key="1">
    <source>
        <dbReference type="ARBA" id="ARBA00022598"/>
    </source>
</evidence>
<evidence type="ECO:0000256" key="4">
    <source>
        <dbReference type="PROSITE-ProRule" id="PRU00409"/>
    </source>
</evidence>
<dbReference type="Pfam" id="PF02786">
    <property type="entry name" value="CPSase_L_D2"/>
    <property type="match status" value="1"/>
</dbReference>
<dbReference type="Gene3D" id="3.30.1490.20">
    <property type="entry name" value="ATP-grasp fold, A domain"/>
    <property type="match status" value="1"/>
</dbReference>
<dbReference type="InterPro" id="IPR011761">
    <property type="entry name" value="ATP-grasp"/>
</dbReference>
<dbReference type="EMBL" id="JAKWJU010000002">
    <property type="protein sequence ID" value="MCH6162580.1"/>
    <property type="molecule type" value="Genomic_DNA"/>
</dbReference>
<evidence type="ECO:0000256" key="3">
    <source>
        <dbReference type="ARBA" id="ARBA00022840"/>
    </source>
</evidence>
<dbReference type="PANTHER" id="PTHR43585">
    <property type="entry name" value="FUMIPYRROLE BIOSYNTHESIS PROTEIN C"/>
    <property type="match status" value="1"/>
</dbReference>
<dbReference type="InterPro" id="IPR052032">
    <property type="entry name" value="ATP-dep_AA_Ligase"/>
</dbReference>
<dbReference type="PANTHER" id="PTHR43585:SF2">
    <property type="entry name" value="ATP-GRASP ENZYME FSQD"/>
    <property type="match status" value="1"/>
</dbReference>
<keyword evidence="7" id="KW-1185">Reference proteome</keyword>
<dbReference type="Proteomes" id="UP001166784">
    <property type="component" value="Unassembled WGS sequence"/>
</dbReference>
<dbReference type="Gene3D" id="3.30.470.20">
    <property type="entry name" value="ATP-grasp fold, B domain"/>
    <property type="match status" value="1"/>
</dbReference>
<accession>A0ABS9T238</accession>
<sequence>MTAPSAPKDRPHIVVITRWREHYAQYERYLDHDAHTVTYVAAGIAVDSVPPQATEVVPVRRTDDLEEVRAAVHALVGRHGRPAGIVALKEDDLLVAAQLRADWDCRGQVPEDLLRFRDKYLMASAIAEAGLPVPEFAPAPDADAVAAFAERHGWPVVLKPRTGSSSAGVTMLDGPEELASTVASTAWSEPSLVQKCNPHPIYHVDGVFTGDALATWRASRYVNSCLGFRDGLFLGSVEEDDPGLLDVIGTYTRRFLAALTDGPTPFHLEMFVDRAGMRCEFLEVGARVGGAEIPFIWRELHGYDLMEAAFRIQLGEPAPRAVADAAKRAQDPGPARQPERGGWLLIPAPAEKPCRITEVTPMTGREPGPYSESLLSVGEILPAADAYYEHVGGRFRFRGRDSGEVEKALVATAEAFRVTAEPVADHTYDGNTPVASGT</sequence>
<dbReference type="RefSeq" id="WP_241061507.1">
    <property type="nucleotide sequence ID" value="NZ_JAKWJU010000002.1"/>
</dbReference>
<dbReference type="SUPFAM" id="SSF56059">
    <property type="entry name" value="Glutathione synthetase ATP-binding domain-like"/>
    <property type="match status" value="1"/>
</dbReference>
<proteinExistence type="predicted"/>
<dbReference type="Gene3D" id="3.40.50.20">
    <property type="match status" value="1"/>
</dbReference>
<keyword evidence="2 4" id="KW-0547">Nucleotide-binding</keyword>
<evidence type="ECO:0000256" key="2">
    <source>
        <dbReference type="ARBA" id="ARBA00022741"/>
    </source>
</evidence>
<gene>
    <name evidence="6" type="ORF">MMA15_19960</name>
</gene>
<dbReference type="InterPro" id="IPR005479">
    <property type="entry name" value="CPAse_ATP-bd"/>
</dbReference>
<protein>
    <submittedName>
        <fullName evidence="6">ATP-grasp domain-containing protein</fullName>
    </submittedName>
</protein>
<feature type="domain" description="ATP-grasp" evidence="5">
    <location>
        <begin position="123"/>
        <end position="314"/>
    </location>
</feature>
<dbReference type="PROSITE" id="PS50975">
    <property type="entry name" value="ATP_GRASP"/>
    <property type="match status" value="1"/>
</dbReference>
<reference evidence="6" key="1">
    <citation type="submission" date="2022-03" db="EMBL/GenBank/DDBJ databases">
        <authorList>
            <person name="Santos J.D.N."/>
            <person name="Kallscheuer N."/>
            <person name="Jogler C."/>
            <person name="Lage O.M."/>
        </authorList>
    </citation>
    <scope>NUCLEOTIDE SEQUENCE</scope>
    <source>
        <strain evidence="6">M600PL45_2</strain>
    </source>
</reference>
<organism evidence="6 7">
    <name type="scientific">Streptomyces marispadix</name>
    <dbReference type="NCBI Taxonomy" id="2922868"/>
    <lineage>
        <taxon>Bacteria</taxon>
        <taxon>Bacillati</taxon>
        <taxon>Actinomycetota</taxon>
        <taxon>Actinomycetes</taxon>
        <taxon>Kitasatosporales</taxon>
        <taxon>Streptomycetaceae</taxon>
        <taxon>Streptomyces</taxon>
    </lineage>
</organism>
<reference evidence="6" key="2">
    <citation type="journal article" date="2023" name="Int. J. Syst. Evol. Microbiol.">
        <title>Streptomyces marispadix sp. nov., isolated from marine beach sediment of the Northern Coast of Portugal.</title>
        <authorList>
            <person name="dos Santos J.D.N."/>
            <person name="Vitorino I.R."/>
            <person name="Kallscheuer N."/>
            <person name="Srivastava A."/>
            <person name="Krautwurst S."/>
            <person name="Marz M."/>
            <person name="Jogler C."/>
            <person name="Lobo Da Cunha A."/>
            <person name="Catita J."/>
            <person name="Goncalves H."/>
            <person name="Gonzalez I."/>
            <person name="Reyes F."/>
            <person name="Lage O.M."/>
        </authorList>
    </citation>
    <scope>NUCLEOTIDE SEQUENCE</scope>
    <source>
        <strain evidence="6">M600PL45_2</strain>
    </source>
</reference>
<name>A0ABS9T238_9ACTN</name>
<evidence type="ECO:0000259" key="5">
    <source>
        <dbReference type="PROSITE" id="PS50975"/>
    </source>
</evidence>
<keyword evidence="1" id="KW-0436">Ligase</keyword>
<dbReference type="InterPro" id="IPR013815">
    <property type="entry name" value="ATP_grasp_subdomain_1"/>
</dbReference>
<keyword evidence="3 4" id="KW-0067">ATP-binding</keyword>